<keyword evidence="4" id="KW-0479">Metal-binding</keyword>
<dbReference type="PANTHER" id="PTHR47651">
    <property type="entry name" value="NAD-DEPENDENT HISTONE DEACETYLASE HST4"/>
    <property type="match status" value="1"/>
</dbReference>
<name>A0AA38R5A0_9PEZI</name>
<dbReference type="AlphaFoldDB" id="A0AA38R5A0"/>
<keyword evidence="4" id="KW-0862">Zinc</keyword>
<keyword evidence="8" id="KW-1185">Reference proteome</keyword>
<evidence type="ECO:0000256" key="1">
    <source>
        <dbReference type="ARBA" id="ARBA00006924"/>
    </source>
</evidence>
<evidence type="ECO:0000256" key="2">
    <source>
        <dbReference type="ARBA" id="ARBA00022679"/>
    </source>
</evidence>
<dbReference type="Gene3D" id="3.40.50.1220">
    <property type="entry name" value="TPP-binding domain"/>
    <property type="match status" value="1"/>
</dbReference>
<evidence type="ECO:0000259" key="6">
    <source>
        <dbReference type="PROSITE" id="PS50305"/>
    </source>
</evidence>
<accession>A0AA38R5A0</accession>
<feature type="binding site" evidence="4">
    <location>
        <position position="251"/>
    </location>
    <ligand>
        <name>Zn(2+)</name>
        <dbReference type="ChEBI" id="CHEBI:29105"/>
    </ligand>
</feature>
<feature type="domain" description="Deacetylase sirtuin-type" evidence="6">
    <location>
        <begin position="90"/>
        <end position="402"/>
    </location>
</feature>
<dbReference type="InterPro" id="IPR029035">
    <property type="entry name" value="DHS-like_NAD/FAD-binding_dom"/>
</dbReference>
<feature type="compositionally biased region" description="Polar residues" evidence="5">
    <location>
        <begin position="464"/>
        <end position="478"/>
    </location>
</feature>
<dbReference type="GO" id="GO:0046872">
    <property type="term" value="F:metal ion binding"/>
    <property type="evidence" value="ECO:0007669"/>
    <property type="project" value="UniProtKB-KW"/>
</dbReference>
<feature type="compositionally biased region" description="Basic and acidic residues" evidence="5">
    <location>
        <begin position="553"/>
        <end position="562"/>
    </location>
</feature>
<dbReference type="EMBL" id="JANBVO010000046">
    <property type="protein sequence ID" value="KAJ9134014.1"/>
    <property type="molecule type" value="Genomic_DNA"/>
</dbReference>
<evidence type="ECO:0000313" key="8">
    <source>
        <dbReference type="Proteomes" id="UP001174694"/>
    </source>
</evidence>
<feature type="compositionally biased region" description="Polar residues" evidence="5">
    <location>
        <begin position="608"/>
        <end position="617"/>
    </location>
</feature>
<feature type="region of interest" description="Disordered" evidence="5">
    <location>
        <begin position="1"/>
        <end position="75"/>
    </location>
</feature>
<dbReference type="Pfam" id="PF02146">
    <property type="entry name" value="SIR2"/>
    <property type="match status" value="1"/>
</dbReference>
<evidence type="ECO:0000256" key="5">
    <source>
        <dbReference type="SAM" id="MobiDB-lite"/>
    </source>
</evidence>
<dbReference type="InterPro" id="IPR026591">
    <property type="entry name" value="Sirtuin_cat_small_dom_sf"/>
</dbReference>
<evidence type="ECO:0000313" key="7">
    <source>
        <dbReference type="EMBL" id="KAJ9134014.1"/>
    </source>
</evidence>
<dbReference type="GO" id="GO:0070403">
    <property type="term" value="F:NAD+ binding"/>
    <property type="evidence" value="ECO:0007669"/>
    <property type="project" value="InterPro"/>
</dbReference>
<dbReference type="SUPFAM" id="SSF52467">
    <property type="entry name" value="DHS-like NAD/FAD-binding domain"/>
    <property type="match status" value="1"/>
</dbReference>
<dbReference type="Proteomes" id="UP001174694">
    <property type="component" value="Unassembled WGS sequence"/>
</dbReference>
<reference evidence="7" key="1">
    <citation type="submission" date="2022-07" db="EMBL/GenBank/DDBJ databases">
        <title>Fungi with potential for degradation of polypropylene.</title>
        <authorList>
            <person name="Gostincar C."/>
        </authorList>
    </citation>
    <scope>NUCLEOTIDE SEQUENCE</scope>
    <source>
        <strain evidence="7">EXF-13308</strain>
    </source>
</reference>
<feature type="binding site" evidence="4">
    <location>
        <position position="270"/>
    </location>
    <ligand>
        <name>Zn(2+)</name>
        <dbReference type="ChEBI" id="CHEBI:29105"/>
    </ligand>
</feature>
<keyword evidence="2" id="KW-0808">Transferase</keyword>
<feature type="region of interest" description="Disordered" evidence="5">
    <location>
        <begin position="461"/>
        <end position="639"/>
    </location>
</feature>
<dbReference type="GO" id="GO:0016740">
    <property type="term" value="F:transferase activity"/>
    <property type="evidence" value="ECO:0007669"/>
    <property type="project" value="UniProtKB-KW"/>
</dbReference>
<dbReference type="Gene3D" id="3.30.1600.10">
    <property type="entry name" value="SIR2/SIRT2 'Small Domain"/>
    <property type="match status" value="1"/>
</dbReference>
<feature type="binding site" evidence="4">
    <location>
        <position position="273"/>
    </location>
    <ligand>
        <name>Zn(2+)</name>
        <dbReference type="ChEBI" id="CHEBI:29105"/>
    </ligand>
</feature>
<feature type="compositionally biased region" description="Polar residues" evidence="5">
    <location>
        <begin position="39"/>
        <end position="50"/>
    </location>
</feature>
<protein>
    <submittedName>
        <fullName evidence="7">NAD-dependent protein deacetylase hst4</fullName>
    </submittedName>
</protein>
<dbReference type="PROSITE" id="PS50305">
    <property type="entry name" value="SIRTUIN"/>
    <property type="match status" value="1"/>
</dbReference>
<comment type="caution">
    <text evidence="7">The sequence shown here is derived from an EMBL/GenBank/DDBJ whole genome shotgun (WGS) entry which is preliminary data.</text>
</comment>
<organism evidence="7 8">
    <name type="scientific">Pleurostoma richardsiae</name>
    <dbReference type="NCBI Taxonomy" id="41990"/>
    <lineage>
        <taxon>Eukaryota</taxon>
        <taxon>Fungi</taxon>
        <taxon>Dikarya</taxon>
        <taxon>Ascomycota</taxon>
        <taxon>Pezizomycotina</taxon>
        <taxon>Sordariomycetes</taxon>
        <taxon>Sordariomycetidae</taxon>
        <taxon>Calosphaeriales</taxon>
        <taxon>Pleurostomataceae</taxon>
        <taxon>Pleurostoma</taxon>
    </lineage>
</organism>
<sequence length="639" mass="70282">MDALAQPSSPSSPLSVLSKSPTPPPPCLLPDASHLRYPSPSSTTVQSGSASPIKLGDPSDEICVRTDGPPPAKRRRIAARKPRTTEHLDLEEDRDRAAEARLDRLLSVLRKKKKIVVVAGAGISVSAGIPDFRSSNGLFTTLKEKHKIKGGSGKHLFDAAVYKDKKSTEEFHTMVRDLSRLTQQAAPTPFHHMLASIAEEGRLMRLYSQNVDCIDTAMRPLATAVPLNAKGPWPTTVQLHGGLEKMVCTKCGQLEPFNASLFEGPEPPLCERCKEDDHVRTKFAGKRSHGIGRLRPRMVLYQEYHPDADAIGAVSESDLRRVPDAVIVVGTSLKVPGVRRIVKEMCLATRAKRDGFTAWINLDPEPQGSDMKDLWDLVVRGKCDDIAELLNLPRWDEQDVGERDTYMVTGDEAKEEQYKRATSRDRIDVLLDRKRPFDEFSDVASTKSESGFEAKSRLVEQVQGIPTPTASPRQQSPLRRTPLPGKGGRTKQSTLNFGRDAASDIKEVRPLSLADNANKVTKSRKKAQPKKDAKPRNDLSKAFKATKNVAPAAKDKHIKPDPDLFPPSSPRSDSETLSGLPTLRPQRKSPHASDTFVYKPMDEEDPSSELSFHSSVSGEAPAGTISPESKPRSMGHLID</sequence>
<keyword evidence="3" id="KW-0520">NAD</keyword>
<comment type="similarity">
    <text evidence="1">Belongs to the sirtuin family. Class I subfamily.</text>
</comment>
<feature type="binding site" evidence="4">
    <location>
        <position position="248"/>
    </location>
    <ligand>
        <name>Zn(2+)</name>
        <dbReference type="ChEBI" id="CHEBI:29105"/>
    </ligand>
</feature>
<feature type="active site" description="Proton acceptor" evidence="4">
    <location>
        <position position="240"/>
    </location>
</feature>
<gene>
    <name evidence="7" type="ORF">NKR23_g10382</name>
</gene>
<feature type="compositionally biased region" description="Basic and acidic residues" evidence="5">
    <location>
        <begin position="529"/>
        <end position="541"/>
    </location>
</feature>
<dbReference type="PANTHER" id="PTHR47651:SF17">
    <property type="entry name" value="DEACETYLASE SIRTUIN-TYPE DOMAIN-CONTAINING PROTEIN"/>
    <property type="match status" value="1"/>
</dbReference>
<feature type="compositionally biased region" description="Low complexity" evidence="5">
    <location>
        <begin position="7"/>
        <end position="20"/>
    </location>
</feature>
<dbReference type="InterPro" id="IPR003000">
    <property type="entry name" value="Sirtuin"/>
</dbReference>
<evidence type="ECO:0000256" key="4">
    <source>
        <dbReference type="PROSITE-ProRule" id="PRU00236"/>
    </source>
</evidence>
<evidence type="ECO:0000256" key="3">
    <source>
        <dbReference type="ARBA" id="ARBA00023027"/>
    </source>
</evidence>
<dbReference type="InterPro" id="IPR026590">
    <property type="entry name" value="Ssirtuin_cat_dom"/>
</dbReference>
<proteinExistence type="inferred from homology"/>